<comment type="caution">
    <text evidence="11">The sequence shown here is derived from an EMBL/GenBank/DDBJ whole genome shotgun (WGS) entry which is preliminary data.</text>
</comment>
<feature type="transmembrane region" description="Helical" evidence="9">
    <location>
        <begin position="181"/>
        <end position="202"/>
    </location>
</feature>
<feature type="transmembrane region" description="Helical" evidence="9">
    <location>
        <begin position="208"/>
        <end position="236"/>
    </location>
</feature>
<dbReference type="Proteomes" id="UP000777438">
    <property type="component" value="Unassembled WGS sequence"/>
</dbReference>
<dbReference type="Pfam" id="PF01699">
    <property type="entry name" value="Na_Ca_ex"/>
    <property type="match status" value="2"/>
</dbReference>
<evidence type="ECO:0000313" key="12">
    <source>
        <dbReference type="Proteomes" id="UP000777438"/>
    </source>
</evidence>
<dbReference type="InterPro" id="IPR044880">
    <property type="entry name" value="NCX_ion-bd_dom_sf"/>
</dbReference>
<keyword evidence="7 9" id="KW-0472">Membrane</keyword>
<dbReference type="Gene3D" id="1.20.1420.30">
    <property type="entry name" value="NCX, central ion-binding region"/>
    <property type="match status" value="2"/>
</dbReference>
<keyword evidence="12" id="KW-1185">Reference proteome</keyword>
<dbReference type="GO" id="GO:0006874">
    <property type="term" value="P:intracellular calcium ion homeostasis"/>
    <property type="evidence" value="ECO:0007669"/>
    <property type="project" value="TreeGrafter"/>
</dbReference>
<evidence type="ECO:0000256" key="5">
    <source>
        <dbReference type="ARBA" id="ARBA00022989"/>
    </source>
</evidence>
<feature type="region of interest" description="Disordered" evidence="8">
    <location>
        <begin position="1"/>
        <end position="57"/>
    </location>
</feature>
<dbReference type="OrthoDB" id="1699231at2759"/>
<feature type="domain" description="Sodium/calcium exchanger membrane region" evidence="10">
    <location>
        <begin position="448"/>
        <end position="591"/>
    </location>
</feature>
<feature type="region of interest" description="Disordered" evidence="8">
    <location>
        <begin position="348"/>
        <end position="406"/>
    </location>
</feature>
<feature type="transmembrane region" description="Helical" evidence="9">
    <location>
        <begin position="579"/>
        <end position="597"/>
    </location>
</feature>
<dbReference type="AlphaFoldDB" id="A0A9P9AUQ4"/>
<evidence type="ECO:0000313" key="11">
    <source>
        <dbReference type="EMBL" id="KAH6898098.1"/>
    </source>
</evidence>
<sequence length="603" mass="65304">MNPVTDSFRNIEAEHGSPDSSASSDEGDHPDEESSAAFLPSDGHRTHRLEPRGMNNGGFKDKIAKALRVSLFMRDQLHRRIWSSVHDVETQALSSDFDLGDHRGSYPGFEAPLGFTGHVKAMIFSSWMNSLLVFVPIGLATYMLRLNPLLIFTCNALAIIPLSALLTDATERIASDAGDTIGALLNITLGNLVELIIFIALVNNHIRIVQASILGSILVNLLLILGSALLASSFTNVECHTDSSESQLLAGLLFVSLFVMLMPTAFDYTFDPPHQISDAALTMSRVSSLIVLLIYILYFAHEMRSQSSKDKPIPMQALNADGSHFPSHARGQEQHPRMIRFADVPNPSVATERETEPMEELPFDSGRRRSADISTRPGSSHQVFRARRNSRTYSLGSNRGHSRESSLGGVAAIGRTTLPTIQDLSPRLDQATLHVQPRKSKAGDRAASVFILILTSVIMSMCAEFLVSTIDDVTHEGGLSESVIGLIILPVVGNIAEYVTVVTVAARNKLDLAVAVAVGSAIQIALCVTPLTVIAGWLLQRKLELTFNYFETTTLVGTVLLVILLVLNEGGISLKTIGLKGALMCACYGIIGLGAYLSPPIKE</sequence>
<name>A0A9P9AUQ4_9HYPO</name>
<evidence type="ECO:0000256" key="1">
    <source>
        <dbReference type="ARBA" id="ARBA00004127"/>
    </source>
</evidence>
<feature type="transmembrane region" description="Helical" evidence="9">
    <location>
        <begin position="121"/>
        <end position="143"/>
    </location>
</feature>
<evidence type="ECO:0000256" key="8">
    <source>
        <dbReference type="SAM" id="MobiDB-lite"/>
    </source>
</evidence>
<keyword evidence="3" id="KW-0813">Transport</keyword>
<feature type="transmembrane region" description="Helical" evidence="9">
    <location>
        <begin position="446"/>
        <end position="470"/>
    </location>
</feature>
<feature type="compositionally biased region" description="Basic and acidic residues" evidence="8">
    <location>
        <begin position="42"/>
        <end position="51"/>
    </location>
</feature>
<feature type="domain" description="Sodium/calcium exchanger membrane region" evidence="10">
    <location>
        <begin position="149"/>
        <end position="299"/>
    </location>
</feature>
<dbReference type="EMBL" id="JAGPYM010000002">
    <property type="protein sequence ID" value="KAH6898098.1"/>
    <property type="molecule type" value="Genomic_DNA"/>
</dbReference>
<reference evidence="11 12" key="1">
    <citation type="journal article" date="2021" name="Nat. Commun.">
        <title>Genetic determinants of endophytism in the Arabidopsis root mycobiome.</title>
        <authorList>
            <person name="Mesny F."/>
            <person name="Miyauchi S."/>
            <person name="Thiergart T."/>
            <person name="Pickel B."/>
            <person name="Atanasova L."/>
            <person name="Karlsson M."/>
            <person name="Huettel B."/>
            <person name="Barry K.W."/>
            <person name="Haridas S."/>
            <person name="Chen C."/>
            <person name="Bauer D."/>
            <person name="Andreopoulos W."/>
            <person name="Pangilinan J."/>
            <person name="LaButti K."/>
            <person name="Riley R."/>
            <person name="Lipzen A."/>
            <person name="Clum A."/>
            <person name="Drula E."/>
            <person name="Henrissat B."/>
            <person name="Kohler A."/>
            <person name="Grigoriev I.V."/>
            <person name="Martin F.M."/>
            <person name="Hacquard S."/>
        </authorList>
    </citation>
    <scope>NUCLEOTIDE SEQUENCE [LARGE SCALE GENOMIC DNA]</scope>
    <source>
        <strain evidence="11 12">MPI-CAGE-CH-0241</strain>
    </source>
</reference>
<accession>A0A9P9AUQ4</accession>
<feature type="transmembrane region" description="Helical" evidence="9">
    <location>
        <begin position="545"/>
        <end position="567"/>
    </location>
</feature>
<keyword evidence="4 9" id="KW-0812">Transmembrane</keyword>
<gene>
    <name evidence="11" type="ORF">B0T10DRAFT_471789</name>
</gene>
<dbReference type="InterPro" id="IPR004837">
    <property type="entry name" value="NaCa_Exmemb"/>
</dbReference>
<evidence type="ECO:0000256" key="2">
    <source>
        <dbReference type="ARBA" id="ARBA00008170"/>
    </source>
</evidence>
<comment type="similarity">
    <text evidence="2">Belongs to the Ca(2+):cation antiporter (CaCA) (TC 2.A.19) family.</text>
</comment>
<dbReference type="PANTHER" id="PTHR31503">
    <property type="entry name" value="VACUOLAR CALCIUM ION TRANSPORTER"/>
    <property type="match status" value="1"/>
</dbReference>
<evidence type="ECO:0000259" key="10">
    <source>
        <dbReference type="Pfam" id="PF01699"/>
    </source>
</evidence>
<dbReference type="GO" id="GO:0012505">
    <property type="term" value="C:endomembrane system"/>
    <property type="evidence" value="ECO:0007669"/>
    <property type="project" value="UniProtKB-SubCell"/>
</dbReference>
<dbReference type="InterPro" id="IPR004713">
    <property type="entry name" value="CaH_exchang"/>
</dbReference>
<evidence type="ECO:0000256" key="7">
    <source>
        <dbReference type="ARBA" id="ARBA00023136"/>
    </source>
</evidence>
<feature type="transmembrane region" description="Helical" evidence="9">
    <location>
        <begin position="512"/>
        <end position="539"/>
    </location>
</feature>
<organism evidence="11 12">
    <name type="scientific">Thelonectria olida</name>
    <dbReference type="NCBI Taxonomy" id="1576542"/>
    <lineage>
        <taxon>Eukaryota</taxon>
        <taxon>Fungi</taxon>
        <taxon>Dikarya</taxon>
        <taxon>Ascomycota</taxon>
        <taxon>Pezizomycotina</taxon>
        <taxon>Sordariomycetes</taxon>
        <taxon>Hypocreomycetidae</taxon>
        <taxon>Hypocreales</taxon>
        <taxon>Nectriaceae</taxon>
        <taxon>Thelonectria</taxon>
    </lineage>
</organism>
<evidence type="ECO:0000256" key="3">
    <source>
        <dbReference type="ARBA" id="ARBA00022448"/>
    </source>
</evidence>
<dbReference type="PANTHER" id="PTHR31503:SF18">
    <property type="entry name" value="CA(2+)_H(+) EXCHANGER, PUTATIVE (EUROFUNG)-RELATED"/>
    <property type="match status" value="1"/>
</dbReference>
<protein>
    <recommendedName>
        <fullName evidence="10">Sodium/calcium exchanger membrane region domain-containing protein</fullName>
    </recommendedName>
</protein>
<proteinExistence type="inferred from homology"/>
<feature type="transmembrane region" description="Helical" evidence="9">
    <location>
        <begin position="282"/>
        <end position="300"/>
    </location>
</feature>
<feature type="transmembrane region" description="Helical" evidence="9">
    <location>
        <begin position="482"/>
        <end position="505"/>
    </location>
</feature>
<evidence type="ECO:0000256" key="6">
    <source>
        <dbReference type="ARBA" id="ARBA00023065"/>
    </source>
</evidence>
<comment type="subcellular location">
    <subcellularLocation>
        <location evidence="1">Endomembrane system</location>
        <topology evidence="1">Multi-pass membrane protein</topology>
    </subcellularLocation>
</comment>
<feature type="transmembrane region" description="Helical" evidence="9">
    <location>
        <begin position="149"/>
        <end position="169"/>
    </location>
</feature>
<feature type="transmembrane region" description="Helical" evidence="9">
    <location>
        <begin position="248"/>
        <end position="270"/>
    </location>
</feature>
<evidence type="ECO:0000256" key="4">
    <source>
        <dbReference type="ARBA" id="ARBA00022692"/>
    </source>
</evidence>
<feature type="compositionally biased region" description="Polar residues" evidence="8">
    <location>
        <begin position="372"/>
        <end position="382"/>
    </location>
</feature>
<evidence type="ECO:0000256" key="9">
    <source>
        <dbReference type="SAM" id="Phobius"/>
    </source>
</evidence>
<dbReference type="GO" id="GO:0000329">
    <property type="term" value="C:fungal-type vacuole membrane"/>
    <property type="evidence" value="ECO:0007669"/>
    <property type="project" value="TreeGrafter"/>
</dbReference>
<keyword evidence="6" id="KW-0406">Ion transport</keyword>
<dbReference type="GO" id="GO:0015369">
    <property type="term" value="F:calcium:proton antiporter activity"/>
    <property type="evidence" value="ECO:0007669"/>
    <property type="project" value="UniProtKB-ARBA"/>
</dbReference>
<keyword evidence="5 9" id="KW-1133">Transmembrane helix</keyword>